<dbReference type="EMBL" id="CP030840">
    <property type="protein sequence ID" value="AXC13952.1"/>
    <property type="molecule type" value="Genomic_DNA"/>
</dbReference>
<feature type="signal peptide" evidence="4">
    <location>
        <begin position="1"/>
        <end position="22"/>
    </location>
</feature>
<name>A0A2Z5G482_9BACT</name>
<proteinExistence type="inferred from homology"/>
<dbReference type="GO" id="GO:0030246">
    <property type="term" value="F:carbohydrate binding"/>
    <property type="evidence" value="ECO:0007669"/>
    <property type="project" value="UniProtKB-ARBA"/>
</dbReference>
<dbReference type="Pfam" id="PF13407">
    <property type="entry name" value="Peripla_BP_4"/>
    <property type="match status" value="1"/>
</dbReference>
<evidence type="ECO:0000313" key="7">
    <source>
        <dbReference type="Proteomes" id="UP000253606"/>
    </source>
</evidence>
<dbReference type="Gene3D" id="3.40.50.2300">
    <property type="match status" value="2"/>
</dbReference>
<keyword evidence="3 4" id="KW-0732">Signal</keyword>
<feature type="chain" id="PRO_5016280662" evidence="4">
    <location>
        <begin position="23"/>
        <end position="318"/>
    </location>
</feature>
<dbReference type="AlphaFoldDB" id="A0A2Z5G482"/>
<dbReference type="OrthoDB" id="113001at2"/>
<evidence type="ECO:0000256" key="1">
    <source>
        <dbReference type="ARBA" id="ARBA00004196"/>
    </source>
</evidence>
<dbReference type="PROSITE" id="PS51257">
    <property type="entry name" value="PROKAR_LIPOPROTEIN"/>
    <property type="match status" value="1"/>
</dbReference>
<dbReference type="InterPro" id="IPR025997">
    <property type="entry name" value="SBP_2_dom"/>
</dbReference>
<sequence>MWSRRKWTNLLMCSMLGCSAHLGCSGRHVMRIAVIPRTTGTQLWEAEHAGVEAGAKRWNVTLYWNAPTREDDVERQIAMFERAIDQGYDAIVLSPDQPLSLLSSVNRALAHGLRVVVVGSPMPLAAHPGLKQIVNDDSESGRLAARRIGAQLHGHGEVAVLGVDGDLSSLVRRERAFRLELASNSPDVHIVDEEAGAFNRAHVEKTAADIIRTQPRVQAIFALTSEATQGSFAAVQNSGSGLILVGCEQDFAISVTSKEMDSLIVEDTVGMGYQAIQWIMEPGDSNNSDVELKPLLVTKDNLHQKDVQQMLAFYWKQE</sequence>
<comment type="subcellular location">
    <subcellularLocation>
        <location evidence="1">Cell envelope</location>
    </subcellularLocation>
</comment>
<dbReference type="SUPFAM" id="SSF53822">
    <property type="entry name" value="Periplasmic binding protein-like I"/>
    <property type="match status" value="1"/>
</dbReference>
<evidence type="ECO:0000313" key="6">
    <source>
        <dbReference type="EMBL" id="AXC13952.1"/>
    </source>
</evidence>
<dbReference type="PANTHER" id="PTHR46847">
    <property type="entry name" value="D-ALLOSE-BINDING PERIPLASMIC PROTEIN-RELATED"/>
    <property type="match status" value="1"/>
</dbReference>
<dbReference type="PANTHER" id="PTHR46847:SF1">
    <property type="entry name" value="D-ALLOSE-BINDING PERIPLASMIC PROTEIN-RELATED"/>
    <property type="match status" value="1"/>
</dbReference>
<evidence type="ECO:0000256" key="3">
    <source>
        <dbReference type="ARBA" id="ARBA00022729"/>
    </source>
</evidence>
<organism evidence="6 7">
    <name type="scientific">Acidisarcina polymorpha</name>
    <dbReference type="NCBI Taxonomy" id="2211140"/>
    <lineage>
        <taxon>Bacteria</taxon>
        <taxon>Pseudomonadati</taxon>
        <taxon>Acidobacteriota</taxon>
        <taxon>Terriglobia</taxon>
        <taxon>Terriglobales</taxon>
        <taxon>Acidobacteriaceae</taxon>
        <taxon>Acidisarcina</taxon>
    </lineage>
</organism>
<feature type="domain" description="Periplasmic binding protein" evidence="5">
    <location>
        <begin position="32"/>
        <end position="280"/>
    </location>
</feature>
<dbReference type="KEGG" id="abas:ACPOL_4682"/>
<protein>
    <submittedName>
        <fullName evidence="6">Ribose ABC transport system, periplasmic ribose-binding protein RbsB</fullName>
    </submittedName>
</protein>
<dbReference type="Proteomes" id="UP000253606">
    <property type="component" value="Chromosome"/>
</dbReference>
<dbReference type="InterPro" id="IPR028082">
    <property type="entry name" value="Peripla_BP_I"/>
</dbReference>
<accession>A0A2Z5G482</accession>
<evidence type="ECO:0000259" key="5">
    <source>
        <dbReference type="Pfam" id="PF13407"/>
    </source>
</evidence>
<reference evidence="6 7" key="1">
    <citation type="journal article" date="2018" name="Front. Microbiol.">
        <title>Hydrolytic Capabilities as a Key to Environmental Success: Chitinolytic and Cellulolytic Acidobacteria From Acidic Sub-arctic Soils and Boreal Peatlands.</title>
        <authorList>
            <person name="Belova S.E."/>
            <person name="Ravin N.V."/>
            <person name="Pankratov T.A."/>
            <person name="Rakitin A.L."/>
            <person name="Ivanova A.A."/>
            <person name="Beletsky A.V."/>
            <person name="Mardanov A.V."/>
            <person name="Sinninghe Damste J.S."/>
            <person name="Dedysh S.N."/>
        </authorList>
    </citation>
    <scope>NUCLEOTIDE SEQUENCE [LARGE SCALE GENOMIC DNA]</scope>
    <source>
        <strain evidence="6 7">SBC82</strain>
    </source>
</reference>
<keyword evidence="7" id="KW-1185">Reference proteome</keyword>
<dbReference type="GO" id="GO:0030313">
    <property type="term" value="C:cell envelope"/>
    <property type="evidence" value="ECO:0007669"/>
    <property type="project" value="UniProtKB-SubCell"/>
</dbReference>
<evidence type="ECO:0000256" key="4">
    <source>
        <dbReference type="SAM" id="SignalP"/>
    </source>
</evidence>
<evidence type="ECO:0000256" key="2">
    <source>
        <dbReference type="ARBA" id="ARBA00007639"/>
    </source>
</evidence>
<gene>
    <name evidence="6" type="ORF">ACPOL_4682</name>
</gene>
<comment type="similarity">
    <text evidence="2">Belongs to the bacterial solute-binding protein 2 family.</text>
</comment>